<keyword evidence="3" id="KW-1185">Reference proteome</keyword>
<comment type="caution">
    <text evidence="2">The sequence shown here is derived from an EMBL/GenBank/DDBJ whole genome shotgun (WGS) entry which is preliminary data.</text>
</comment>
<reference evidence="2 3" key="1">
    <citation type="journal article" date="2024" name="Science">
        <title>Giant polyketide synthase enzymes in the biosynthesis of giant marine polyether toxins.</title>
        <authorList>
            <person name="Fallon T.R."/>
            <person name="Shende V.V."/>
            <person name="Wierzbicki I.H."/>
            <person name="Pendleton A.L."/>
            <person name="Watervoot N.F."/>
            <person name="Auber R.P."/>
            <person name="Gonzalez D.J."/>
            <person name="Wisecaver J.H."/>
            <person name="Moore B.S."/>
        </authorList>
    </citation>
    <scope>NUCLEOTIDE SEQUENCE [LARGE SCALE GENOMIC DNA]</scope>
    <source>
        <strain evidence="2 3">12B1</strain>
    </source>
</reference>
<name>A0AB34IC38_PRYPA</name>
<sequence length="177" mass="19346">MHPRFLRALLPRLLLLLGAAHASERPWLRPLQLRGGASGMTYPQGVLAFTGSVVTLSGVVTVLDPKWTRAHGVAPGQKAPAESTHDRMLTNLLGLAMLGWGVGKLCVRRGYERAFMQLNTLPMLGALAVAGQRLGPTAFWFQAVSAVAYALIGFMPRARDSHANLFNYLPDRRVYRA</sequence>
<evidence type="ECO:0000313" key="2">
    <source>
        <dbReference type="EMBL" id="KAL1495428.1"/>
    </source>
</evidence>
<dbReference type="Proteomes" id="UP001515480">
    <property type="component" value="Unassembled WGS sequence"/>
</dbReference>
<proteinExistence type="predicted"/>
<keyword evidence="1" id="KW-0732">Signal</keyword>
<dbReference type="EMBL" id="JBGBPQ010000032">
    <property type="protein sequence ID" value="KAL1495428.1"/>
    <property type="molecule type" value="Genomic_DNA"/>
</dbReference>
<organism evidence="2 3">
    <name type="scientific">Prymnesium parvum</name>
    <name type="common">Toxic golden alga</name>
    <dbReference type="NCBI Taxonomy" id="97485"/>
    <lineage>
        <taxon>Eukaryota</taxon>
        <taxon>Haptista</taxon>
        <taxon>Haptophyta</taxon>
        <taxon>Prymnesiophyceae</taxon>
        <taxon>Prymnesiales</taxon>
        <taxon>Prymnesiaceae</taxon>
        <taxon>Prymnesium</taxon>
    </lineage>
</organism>
<gene>
    <name evidence="2" type="ORF">AB1Y20_016796</name>
</gene>
<evidence type="ECO:0000313" key="3">
    <source>
        <dbReference type="Proteomes" id="UP001515480"/>
    </source>
</evidence>
<dbReference type="AlphaFoldDB" id="A0AB34IC38"/>
<feature type="signal peptide" evidence="1">
    <location>
        <begin position="1"/>
        <end position="22"/>
    </location>
</feature>
<accession>A0AB34IC38</accession>
<evidence type="ECO:0000256" key="1">
    <source>
        <dbReference type="SAM" id="SignalP"/>
    </source>
</evidence>
<protein>
    <submittedName>
        <fullName evidence="2">Uncharacterized protein</fullName>
    </submittedName>
</protein>
<feature type="chain" id="PRO_5044207174" evidence="1">
    <location>
        <begin position="23"/>
        <end position="177"/>
    </location>
</feature>